<evidence type="ECO:0000313" key="3">
    <source>
        <dbReference type="EMBL" id="VFJ94720.1"/>
    </source>
</evidence>
<organism evidence="2">
    <name type="scientific">Candidatus Kentrum eta</name>
    <dbReference type="NCBI Taxonomy" id="2126337"/>
    <lineage>
        <taxon>Bacteria</taxon>
        <taxon>Pseudomonadati</taxon>
        <taxon>Pseudomonadota</taxon>
        <taxon>Gammaproteobacteria</taxon>
        <taxon>Candidatus Kentrum</taxon>
    </lineage>
</organism>
<gene>
    <name evidence="2" type="ORF">BECKH772A_GA0070896_100648</name>
    <name evidence="3" type="ORF">BECKH772B_GA0070898_100668</name>
    <name evidence="4" type="ORF">BECKH772C_GA0070978_100637</name>
</gene>
<keyword evidence="1" id="KW-0175">Coiled coil</keyword>
<dbReference type="AlphaFoldDB" id="A0A450UN66"/>
<dbReference type="EMBL" id="CAADFJ010000063">
    <property type="protein sequence ID" value="VFK01336.1"/>
    <property type="molecule type" value="Genomic_DNA"/>
</dbReference>
<evidence type="ECO:0000256" key="1">
    <source>
        <dbReference type="SAM" id="Coils"/>
    </source>
</evidence>
<accession>A0A450UN66</accession>
<evidence type="ECO:0000313" key="2">
    <source>
        <dbReference type="EMBL" id="VFJ93959.1"/>
    </source>
</evidence>
<protein>
    <submittedName>
        <fullName evidence="2">Uncharacterized protein</fullName>
    </submittedName>
</protein>
<dbReference type="EMBL" id="CAADFI010000066">
    <property type="protein sequence ID" value="VFJ94720.1"/>
    <property type="molecule type" value="Genomic_DNA"/>
</dbReference>
<feature type="coiled-coil region" evidence="1">
    <location>
        <begin position="46"/>
        <end position="78"/>
    </location>
</feature>
<name>A0A450UN66_9GAMM</name>
<reference evidence="2" key="1">
    <citation type="submission" date="2019-02" db="EMBL/GenBank/DDBJ databases">
        <authorList>
            <person name="Gruber-Vodicka R. H."/>
            <person name="Seah K. B. B."/>
        </authorList>
    </citation>
    <scope>NUCLEOTIDE SEQUENCE</scope>
    <source>
        <strain evidence="4">BECK_SA2B12</strain>
        <strain evidence="2">BECK_SA2B15</strain>
        <strain evidence="3">BECK_SA2B20</strain>
    </source>
</reference>
<evidence type="ECO:0000313" key="4">
    <source>
        <dbReference type="EMBL" id="VFK01336.1"/>
    </source>
</evidence>
<proteinExistence type="predicted"/>
<dbReference type="EMBL" id="CAADFG010000064">
    <property type="protein sequence ID" value="VFJ93959.1"/>
    <property type="molecule type" value="Genomic_DNA"/>
</dbReference>
<sequence>MTDINHCENCGATFEWHEERCPRCMRDVGFPLARELGRQKERDALYNRYQKALDDARARAAEERVAAFEEAVQSESQAVINVWPSFLAQFLNDSRTLYSSYTLQITGESRKSASMKDDRQRAGSEGILFGTVLPSKICYAALSLDDTGLVSYGDCALTLVEAAARARATLLEENSYTFVRRHKILPGNDIPAGYRAVWEDRHKLAVAKLASEIDPNTTEDAFAGLLLYSDGDRTTDKFMEVHVYCGFDNQSVDGVRIPKPENAAFHDRPDLERIRDWARSNNKTYSEP</sequence>